<protein>
    <submittedName>
        <fullName evidence="1">Papain-like cysteine peptidase (DUF1796)</fullName>
    </submittedName>
</protein>
<dbReference type="EMBL" id="UHID01000005">
    <property type="protein sequence ID" value="SUP34796.1"/>
    <property type="molecule type" value="Genomic_DNA"/>
</dbReference>
<evidence type="ECO:0000313" key="1">
    <source>
        <dbReference type="EMBL" id="SUP34796.1"/>
    </source>
</evidence>
<dbReference type="Proteomes" id="UP000254150">
    <property type="component" value="Unassembled WGS sequence"/>
</dbReference>
<organism evidence="1 2">
    <name type="scientific">Streptomyces griseus</name>
    <dbReference type="NCBI Taxonomy" id="1911"/>
    <lineage>
        <taxon>Bacteria</taxon>
        <taxon>Bacillati</taxon>
        <taxon>Actinomycetota</taxon>
        <taxon>Actinomycetes</taxon>
        <taxon>Kitasatosporales</taxon>
        <taxon>Streptomycetaceae</taxon>
        <taxon>Streptomyces</taxon>
    </lineage>
</organism>
<name>A0A380NAM0_STRGR</name>
<dbReference type="RefSeq" id="WP_100455694.1">
    <property type="nucleotide sequence ID" value="NZ_UHID01000005.1"/>
</dbReference>
<dbReference type="GeneID" id="95071415"/>
<evidence type="ECO:0000313" key="2">
    <source>
        <dbReference type="Proteomes" id="UP000254150"/>
    </source>
</evidence>
<sequence>MDPHRTHVPAGPGDRPFDACVGLGYHCETTYQLRRITGVDRAHFFDWLDLDLDAVTEAVRGDFRDVLRPGAVEPFGDGRCALDRGSDIRFFHDFSPSDGERLTQADIDTQLPGVRAKFAALAERWRELAASPAHVLHVHLDAFDEASADDVRRLRAVLAAHHPGHACTLLWLRRTPPADADALPPGILPRTVAAAPGRWQGDDHAWDAVFGGLRVPRPALPEAGDV</sequence>
<proteinExistence type="predicted"/>
<dbReference type="AlphaFoldDB" id="A0A380NAM0"/>
<gene>
    <name evidence="1" type="ORF">NCTC7807_01851</name>
</gene>
<reference evidence="1 2" key="1">
    <citation type="submission" date="2018-06" db="EMBL/GenBank/DDBJ databases">
        <authorList>
            <consortium name="Pathogen Informatics"/>
            <person name="Doyle S."/>
        </authorList>
    </citation>
    <scope>NUCLEOTIDE SEQUENCE [LARGE SCALE GENOMIC DNA]</scope>
    <source>
        <strain evidence="1 2">NCTC7807</strain>
    </source>
</reference>
<accession>A0A380NAM0</accession>